<feature type="domain" description="Uroporphyrinogen decarboxylase (URO-D)" evidence="1">
    <location>
        <begin position="84"/>
        <end position="333"/>
    </location>
</feature>
<dbReference type="EMBL" id="DRTT01000141">
    <property type="protein sequence ID" value="HHF98839.1"/>
    <property type="molecule type" value="Genomic_DNA"/>
</dbReference>
<reference evidence="2" key="1">
    <citation type="journal article" date="2020" name="mSystems">
        <title>Genome- and Community-Level Interaction Insights into Carbon Utilization and Element Cycling Functions of Hydrothermarchaeota in Hydrothermal Sediment.</title>
        <authorList>
            <person name="Zhou Z."/>
            <person name="Liu Y."/>
            <person name="Xu W."/>
            <person name="Pan J."/>
            <person name="Luo Z.H."/>
            <person name="Li M."/>
        </authorList>
    </citation>
    <scope>NUCLEOTIDE SEQUENCE [LARGE SCALE GENOMIC DNA]</scope>
    <source>
        <strain evidence="2">HyVt-92</strain>
    </source>
</reference>
<dbReference type="InterPro" id="IPR038071">
    <property type="entry name" value="UROD/MetE-like_sf"/>
</dbReference>
<organism evidence="2">
    <name type="scientific">Aerophobetes bacterium</name>
    <dbReference type="NCBI Taxonomy" id="2030807"/>
    <lineage>
        <taxon>Bacteria</taxon>
        <taxon>Candidatus Aerophobota</taxon>
    </lineage>
</organism>
<keyword evidence="2" id="KW-0489">Methyltransferase</keyword>
<dbReference type="PANTHER" id="PTHR47099">
    <property type="entry name" value="METHYLCOBAMIDE:COM METHYLTRANSFERASE MTBA"/>
    <property type="match status" value="1"/>
</dbReference>
<dbReference type="GO" id="GO:0006779">
    <property type="term" value="P:porphyrin-containing compound biosynthetic process"/>
    <property type="evidence" value="ECO:0007669"/>
    <property type="project" value="InterPro"/>
</dbReference>
<gene>
    <name evidence="2" type="ORF">ENL39_05065</name>
</gene>
<keyword evidence="2" id="KW-0808">Transferase</keyword>
<dbReference type="GO" id="GO:0032259">
    <property type="term" value="P:methylation"/>
    <property type="evidence" value="ECO:0007669"/>
    <property type="project" value="UniProtKB-KW"/>
</dbReference>
<accession>A0A7V5HZN5</accession>
<evidence type="ECO:0000259" key="1">
    <source>
        <dbReference type="Pfam" id="PF01208"/>
    </source>
</evidence>
<dbReference type="SUPFAM" id="SSF51726">
    <property type="entry name" value="UROD/MetE-like"/>
    <property type="match status" value="1"/>
</dbReference>
<dbReference type="Proteomes" id="UP000886070">
    <property type="component" value="Unassembled WGS sequence"/>
</dbReference>
<name>A0A7V5HZN5_UNCAE</name>
<dbReference type="GO" id="GO:0004853">
    <property type="term" value="F:uroporphyrinogen decarboxylase activity"/>
    <property type="evidence" value="ECO:0007669"/>
    <property type="project" value="InterPro"/>
</dbReference>
<dbReference type="PANTHER" id="PTHR47099:SF1">
    <property type="entry name" value="METHYLCOBAMIDE:COM METHYLTRANSFERASE MTBA"/>
    <property type="match status" value="1"/>
</dbReference>
<comment type="caution">
    <text evidence="2">The sequence shown here is derived from an EMBL/GenBank/DDBJ whole genome shotgun (WGS) entry which is preliminary data.</text>
</comment>
<dbReference type="AlphaFoldDB" id="A0A7V5HZN5"/>
<dbReference type="InterPro" id="IPR000257">
    <property type="entry name" value="Uroporphyrinogen_deCOase"/>
</dbReference>
<dbReference type="GO" id="GO:0008168">
    <property type="term" value="F:methyltransferase activity"/>
    <property type="evidence" value="ECO:0007669"/>
    <property type="project" value="UniProtKB-KW"/>
</dbReference>
<dbReference type="Pfam" id="PF01208">
    <property type="entry name" value="URO-D"/>
    <property type="match status" value="1"/>
</dbReference>
<protein>
    <submittedName>
        <fullName evidence="2">Methyltransferase</fullName>
    </submittedName>
</protein>
<dbReference type="Gene3D" id="3.20.20.210">
    <property type="match status" value="1"/>
</dbReference>
<proteinExistence type="predicted"/>
<evidence type="ECO:0000313" key="2">
    <source>
        <dbReference type="EMBL" id="HHF98839.1"/>
    </source>
</evidence>
<sequence>MTSRERVKRTLTFNYPDRPPRDLWILPIALKKYKSQVDAILEKFPLDIEFAKGLATAGDPTQEERWKVGSFTDEWGCVFKNVQEGIVGQVKDPIIKKLSDVKKVRPPYHKLKEKVNIDKINKLCEETDKFVLGGDFFIDPFERMQFLRGTSQLYMDIVEQPPGFFKLMDIVHEYNLTEIELWTKTKVDGILFADDWGSQKSLLINPKLWRKLFKPLYKEYCERIHSSGKFVFMHSDGYIFDIYEDLIEIGVDALNSQLFCMDIEQIGKKFKGKITFWGEIDRQHILPSPNIEDVKKAVEEIKKFLYDRSGGIIVQCEFGAGARPENVEAIFKEWEKV</sequence>
<dbReference type="InterPro" id="IPR052024">
    <property type="entry name" value="Methanogen_methyltrans"/>
</dbReference>